<evidence type="ECO:0000256" key="1">
    <source>
        <dbReference type="SAM" id="MobiDB-lite"/>
    </source>
</evidence>
<feature type="compositionally biased region" description="Basic residues" evidence="1">
    <location>
        <begin position="236"/>
        <end position="260"/>
    </location>
</feature>
<proteinExistence type="predicted"/>
<name>A0ABQ8K1K5_9APHY</name>
<reference evidence="2 3" key="1">
    <citation type="journal article" date="2021" name="Environ. Microbiol.">
        <title>Gene family expansions and transcriptome signatures uncover fungal adaptations to wood decay.</title>
        <authorList>
            <person name="Hage H."/>
            <person name="Miyauchi S."/>
            <person name="Viragh M."/>
            <person name="Drula E."/>
            <person name="Min B."/>
            <person name="Chaduli D."/>
            <person name="Navarro D."/>
            <person name="Favel A."/>
            <person name="Norest M."/>
            <person name="Lesage-Meessen L."/>
            <person name="Balint B."/>
            <person name="Merenyi Z."/>
            <person name="de Eugenio L."/>
            <person name="Morin E."/>
            <person name="Martinez A.T."/>
            <person name="Baldrian P."/>
            <person name="Stursova M."/>
            <person name="Martinez M.J."/>
            <person name="Novotny C."/>
            <person name="Magnuson J.K."/>
            <person name="Spatafora J.W."/>
            <person name="Maurice S."/>
            <person name="Pangilinan J."/>
            <person name="Andreopoulos W."/>
            <person name="LaButti K."/>
            <person name="Hundley H."/>
            <person name="Na H."/>
            <person name="Kuo A."/>
            <person name="Barry K."/>
            <person name="Lipzen A."/>
            <person name="Henrissat B."/>
            <person name="Riley R."/>
            <person name="Ahrendt S."/>
            <person name="Nagy L.G."/>
            <person name="Grigoriev I.V."/>
            <person name="Martin F."/>
            <person name="Rosso M.N."/>
        </authorList>
    </citation>
    <scope>NUCLEOTIDE SEQUENCE [LARGE SCALE GENOMIC DNA]</scope>
    <source>
        <strain evidence="2 3">CIRM-BRFM 1785</strain>
    </source>
</reference>
<accession>A0ABQ8K1K5</accession>
<feature type="region of interest" description="Disordered" evidence="1">
    <location>
        <begin position="229"/>
        <end position="281"/>
    </location>
</feature>
<dbReference type="RefSeq" id="XP_047773854.1">
    <property type="nucleotide sequence ID" value="XM_047921845.1"/>
</dbReference>
<feature type="region of interest" description="Disordered" evidence="1">
    <location>
        <begin position="339"/>
        <end position="358"/>
    </location>
</feature>
<gene>
    <name evidence="2" type="ORF">C8Q71DRAFT_727323</name>
</gene>
<dbReference type="Proteomes" id="UP000814176">
    <property type="component" value="Unassembled WGS sequence"/>
</dbReference>
<organism evidence="2 3">
    <name type="scientific">Rhodofomes roseus</name>
    <dbReference type="NCBI Taxonomy" id="34475"/>
    <lineage>
        <taxon>Eukaryota</taxon>
        <taxon>Fungi</taxon>
        <taxon>Dikarya</taxon>
        <taxon>Basidiomycota</taxon>
        <taxon>Agaricomycotina</taxon>
        <taxon>Agaricomycetes</taxon>
        <taxon>Polyporales</taxon>
        <taxon>Rhodofomes</taxon>
    </lineage>
</organism>
<feature type="compositionally biased region" description="Pro residues" evidence="1">
    <location>
        <begin position="50"/>
        <end position="60"/>
    </location>
</feature>
<feature type="compositionally biased region" description="Acidic residues" evidence="1">
    <location>
        <begin position="266"/>
        <end position="276"/>
    </location>
</feature>
<dbReference type="EMBL" id="JADCUA010000030">
    <property type="protein sequence ID" value="KAH9830559.1"/>
    <property type="molecule type" value="Genomic_DNA"/>
</dbReference>
<keyword evidence="3" id="KW-1185">Reference proteome</keyword>
<comment type="caution">
    <text evidence="2">The sequence shown here is derived from an EMBL/GenBank/DDBJ whole genome shotgun (WGS) entry which is preliminary data.</text>
</comment>
<sequence>MDLTQANGSSGGGGGQGQSSRANAEYNPFGDKSWIYEHDVPPEVLAQISPSPPPLSQPDPGPHESPLFSQFPTGQQTALTWQDHYPRAAWWLNAGPPPPDIAQLREERAGVEREPSPVGPHRPPAQAVRVSVPLDTMTSSPPYLRDLVTIDSDVSWTDFIDRIRARMGLVDEEVDLAYKMDGAKNSDDFKVLANLFNMHEAFQEYIGTNLRARKKRDLVIYNLTAERDDRAQPKDKGKRGQKKGSKKGKKAKKDKKGKKRPREESSDSDSSSDEPSDASRHLAAMSDLKEHLRCHDAHCINSDKPNRWCYIDRRTAGHVDVDIKQITWWAHEIAHGNATLNTPPEGQTYDPVNSKRRAVERARKERRVVAAESSTERMSVPAINPASDTNNDSVVFPTTAALLLELNQTRPAHNYPQYEPRLAELGFCYTVDFENFDLSLFTDHAGMPPGAVRPMLECAHVLTRRARKGKGRAKEKENDVDM</sequence>
<evidence type="ECO:0000313" key="3">
    <source>
        <dbReference type="Proteomes" id="UP000814176"/>
    </source>
</evidence>
<feature type="region of interest" description="Disordered" evidence="1">
    <location>
        <begin position="1"/>
        <end position="71"/>
    </location>
</feature>
<protein>
    <submittedName>
        <fullName evidence="2">Uncharacterized protein</fullName>
    </submittedName>
</protein>
<evidence type="ECO:0000313" key="2">
    <source>
        <dbReference type="EMBL" id="KAH9830559.1"/>
    </source>
</evidence>
<dbReference type="GeneID" id="72002577"/>